<dbReference type="InterPro" id="IPR014001">
    <property type="entry name" value="Helicase_ATP-bd"/>
</dbReference>
<keyword evidence="3" id="KW-0347">Helicase</keyword>
<evidence type="ECO:0000256" key="3">
    <source>
        <dbReference type="ARBA" id="ARBA00022806"/>
    </source>
</evidence>
<evidence type="ECO:0000313" key="8">
    <source>
        <dbReference type="Proteomes" id="UP001230188"/>
    </source>
</evidence>
<dbReference type="GO" id="GO:0005524">
    <property type="term" value="F:ATP binding"/>
    <property type="evidence" value="ECO:0007669"/>
    <property type="project" value="UniProtKB-KW"/>
</dbReference>
<dbReference type="SUPFAM" id="SSF52540">
    <property type="entry name" value="P-loop containing nucleoside triphosphate hydrolases"/>
    <property type="match status" value="1"/>
</dbReference>
<evidence type="ECO:0000259" key="6">
    <source>
        <dbReference type="PROSITE" id="PS51192"/>
    </source>
</evidence>
<dbReference type="AlphaFoldDB" id="A0AAD7UNI7"/>
<evidence type="ECO:0000256" key="5">
    <source>
        <dbReference type="SAM" id="MobiDB-lite"/>
    </source>
</evidence>
<dbReference type="InterPro" id="IPR011545">
    <property type="entry name" value="DEAD/DEAH_box_helicase_dom"/>
</dbReference>
<dbReference type="GO" id="GO:0016787">
    <property type="term" value="F:hydrolase activity"/>
    <property type="evidence" value="ECO:0007669"/>
    <property type="project" value="UniProtKB-KW"/>
</dbReference>
<keyword evidence="4" id="KW-0067">ATP-binding</keyword>
<dbReference type="GO" id="GO:0004386">
    <property type="term" value="F:helicase activity"/>
    <property type="evidence" value="ECO:0007669"/>
    <property type="project" value="UniProtKB-KW"/>
</dbReference>
<sequence>MRDGRRRRAEPARALRRGGGCDVLIATPGRLAKLIKSGAVSLSRASDVVLDEVDVLAIADGGAMLRPIFGDDSTLSSSARFAFVTATLPTQVEAQLEGVCGRRGLQGPGLHKAPLGLEVSLVECDPFAKPAPASSRRRADLSEYLVIDEDDDDRGRASPTKQRLRKSEKTYEGDLVPEPRPPVERGPARVPTRTLVFCNTIESCRRVENALYRADRRRALRTVYAYHSALEKDARKRALAAFIDPNSTSRATLPCSSAPTARAAASTLAPSRSTTSSSSTGPATRTSSSDASARRPRRPLRIRDTHALAAAAVSLPTGFRARTETRGSNKQSSAEQAVVAVPLNLLEVSDDAAVEHSDLRAVRSRRDERRVRNARRRCSKPNGCSVGNGCGLEPRRKVGVDRISGARTVAAPSKRPIALS</sequence>
<evidence type="ECO:0000256" key="4">
    <source>
        <dbReference type="ARBA" id="ARBA00022840"/>
    </source>
</evidence>
<evidence type="ECO:0000313" key="7">
    <source>
        <dbReference type="EMBL" id="KAJ8613101.1"/>
    </source>
</evidence>
<comment type="caution">
    <text evidence="7">The sequence shown here is derived from an EMBL/GenBank/DDBJ whole genome shotgun (WGS) entry which is preliminary data.</text>
</comment>
<gene>
    <name evidence="7" type="ORF">CTAYLR_004770</name>
</gene>
<feature type="region of interest" description="Disordered" evidence="5">
    <location>
        <begin position="150"/>
        <end position="188"/>
    </location>
</feature>
<dbReference type="EMBL" id="JAQMWT010000036">
    <property type="protein sequence ID" value="KAJ8613101.1"/>
    <property type="molecule type" value="Genomic_DNA"/>
</dbReference>
<feature type="domain" description="Helicase ATP-binding" evidence="6">
    <location>
        <begin position="1"/>
        <end position="106"/>
    </location>
</feature>
<feature type="region of interest" description="Disordered" evidence="5">
    <location>
        <begin position="248"/>
        <end position="304"/>
    </location>
</feature>
<dbReference type="GO" id="GO:0003676">
    <property type="term" value="F:nucleic acid binding"/>
    <property type="evidence" value="ECO:0007669"/>
    <property type="project" value="InterPro"/>
</dbReference>
<feature type="compositionally biased region" description="Low complexity" evidence="5">
    <location>
        <begin position="256"/>
        <end position="291"/>
    </location>
</feature>
<keyword evidence="1" id="KW-0547">Nucleotide-binding</keyword>
<dbReference type="Proteomes" id="UP001230188">
    <property type="component" value="Unassembled WGS sequence"/>
</dbReference>
<dbReference type="Gene3D" id="3.40.50.300">
    <property type="entry name" value="P-loop containing nucleotide triphosphate hydrolases"/>
    <property type="match status" value="2"/>
</dbReference>
<name>A0AAD7UNI7_9STRA</name>
<dbReference type="PANTHER" id="PTHR47960">
    <property type="entry name" value="DEAD-BOX ATP-DEPENDENT RNA HELICASE 50"/>
    <property type="match status" value="1"/>
</dbReference>
<keyword evidence="8" id="KW-1185">Reference proteome</keyword>
<dbReference type="InterPro" id="IPR027417">
    <property type="entry name" value="P-loop_NTPase"/>
</dbReference>
<proteinExistence type="predicted"/>
<dbReference type="Pfam" id="PF00270">
    <property type="entry name" value="DEAD"/>
    <property type="match status" value="1"/>
</dbReference>
<accession>A0AAD7UNI7</accession>
<organism evidence="7 8">
    <name type="scientific">Chrysophaeum taylorii</name>
    <dbReference type="NCBI Taxonomy" id="2483200"/>
    <lineage>
        <taxon>Eukaryota</taxon>
        <taxon>Sar</taxon>
        <taxon>Stramenopiles</taxon>
        <taxon>Ochrophyta</taxon>
        <taxon>Pelagophyceae</taxon>
        <taxon>Pelagomonadales</taxon>
        <taxon>Pelagomonadaceae</taxon>
        <taxon>Chrysophaeum</taxon>
    </lineage>
</organism>
<reference evidence="7" key="1">
    <citation type="submission" date="2023-01" db="EMBL/GenBank/DDBJ databases">
        <title>Metagenome sequencing of chrysophaentin producing Chrysophaeum taylorii.</title>
        <authorList>
            <person name="Davison J."/>
            <person name="Bewley C."/>
        </authorList>
    </citation>
    <scope>NUCLEOTIDE SEQUENCE</scope>
    <source>
        <strain evidence="7">NIES-1699</strain>
    </source>
</reference>
<evidence type="ECO:0000256" key="2">
    <source>
        <dbReference type="ARBA" id="ARBA00022801"/>
    </source>
</evidence>
<keyword evidence="2" id="KW-0378">Hydrolase</keyword>
<dbReference type="PROSITE" id="PS51192">
    <property type="entry name" value="HELICASE_ATP_BIND_1"/>
    <property type="match status" value="1"/>
</dbReference>
<evidence type="ECO:0000256" key="1">
    <source>
        <dbReference type="ARBA" id="ARBA00022741"/>
    </source>
</evidence>
<protein>
    <recommendedName>
        <fullName evidence="6">Helicase ATP-binding domain-containing protein</fullName>
    </recommendedName>
</protein>